<dbReference type="Proteomes" id="UP000595437">
    <property type="component" value="Chromosome 1"/>
</dbReference>
<evidence type="ECO:0000313" key="2">
    <source>
        <dbReference type="Proteomes" id="UP000595437"/>
    </source>
</evidence>
<organism evidence="1 2">
    <name type="scientific">Caligus rogercresseyi</name>
    <name type="common">Sea louse</name>
    <dbReference type="NCBI Taxonomy" id="217165"/>
    <lineage>
        <taxon>Eukaryota</taxon>
        <taxon>Metazoa</taxon>
        <taxon>Ecdysozoa</taxon>
        <taxon>Arthropoda</taxon>
        <taxon>Crustacea</taxon>
        <taxon>Multicrustacea</taxon>
        <taxon>Hexanauplia</taxon>
        <taxon>Copepoda</taxon>
        <taxon>Siphonostomatoida</taxon>
        <taxon>Caligidae</taxon>
        <taxon>Caligus</taxon>
    </lineage>
</organism>
<gene>
    <name evidence="1" type="ORF">FKW44_001593</name>
</gene>
<evidence type="ECO:0000313" key="1">
    <source>
        <dbReference type="EMBL" id="QQP56803.1"/>
    </source>
</evidence>
<sequence>MECSPGRKVAKTVSGYMDLMVPHFTQKELQTEMWPYLLFFCILVGLYKSVSEAKVLTVFF</sequence>
<reference evidence="2" key="1">
    <citation type="submission" date="2021-01" db="EMBL/GenBank/DDBJ databases">
        <title>Caligus Genome Assembly.</title>
        <authorList>
            <person name="Gallardo-Escarate C."/>
        </authorList>
    </citation>
    <scope>NUCLEOTIDE SEQUENCE [LARGE SCALE GENOMIC DNA]</scope>
</reference>
<dbReference type="EMBL" id="CP045890">
    <property type="protein sequence ID" value="QQP56803.1"/>
    <property type="molecule type" value="Genomic_DNA"/>
</dbReference>
<name>A0A7T8KIY7_CALRO</name>
<accession>A0A7T8KIY7</accession>
<dbReference type="AlphaFoldDB" id="A0A7T8KIY7"/>
<keyword evidence="2" id="KW-1185">Reference proteome</keyword>
<proteinExistence type="predicted"/>
<protein>
    <submittedName>
        <fullName evidence="1">Uncharacterized protein</fullName>
    </submittedName>
</protein>